<dbReference type="OrthoDB" id="35908at2157"/>
<evidence type="ECO:0000313" key="1">
    <source>
        <dbReference type="EMBL" id="KZX15439.1"/>
    </source>
</evidence>
<dbReference type="AlphaFoldDB" id="A0A166DCC7"/>
<sequence>MIVETETDCCKIVAEDIENAVVLEGSPGAGLIGNIIGWLLVDHLKMREIGYIESKYFPPLAVLYNGVAIHPFRIYEGDGLVLFLSDFIVPQNIVFDMTNSIVEWMDKNNSKEVVTFNSAIVREKKNPSSAVANSKEALERIKEKDIPTLQMGNLNGISGTILTQTAKRNIPGTCILAETLTQYPDPRAAAEVVQTLNKLIEKEIDYSPLIQEAQDIESRLKKLADEVNKEPQPPIYI</sequence>
<dbReference type="STRING" id="47311.MBCUT_15270"/>
<dbReference type="RefSeq" id="WP_067260088.1">
    <property type="nucleotide sequence ID" value="NZ_LWMW01000118.1"/>
</dbReference>
<gene>
    <name evidence="1" type="ORF">MBCUT_15270</name>
</gene>
<dbReference type="Pfam" id="PF09754">
    <property type="entry name" value="PAC2"/>
    <property type="match status" value="1"/>
</dbReference>
<dbReference type="Proteomes" id="UP000077275">
    <property type="component" value="Unassembled WGS sequence"/>
</dbReference>
<dbReference type="SUPFAM" id="SSF159659">
    <property type="entry name" value="Cgl1923-like"/>
    <property type="match status" value="1"/>
</dbReference>
<dbReference type="Gene3D" id="3.40.50.10900">
    <property type="entry name" value="PAC-like subunit"/>
    <property type="match status" value="1"/>
</dbReference>
<protein>
    <submittedName>
        <fullName evidence="1">PAC2 family protein</fullName>
    </submittedName>
</protein>
<evidence type="ECO:0000313" key="2">
    <source>
        <dbReference type="Proteomes" id="UP000077275"/>
    </source>
</evidence>
<organism evidence="1 2">
    <name type="scientific">Methanobrevibacter cuticularis</name>
    <dbReference type="NCBI Taxonomy" id="47311"/>
    <lineage>
        <taxon>Archaea</taxon>
        <taxon>Methanobacteriati</taxon>
        <taxon>Methanobacteriota</taxon>
        <taxon>Methanomada group</taxon>
        <taxon>Methanobacteria</taxon>
        <taxon>Methanobacteriales</taxon>
        <taxon>Methanobacteriaceae</taxon>
        <taxon>Methanobrevibacter</taxon>
    </lineage>
</organism>
<dbReference type="InterPro" id="IPR019151">
    <property type="entry name" value="Proteasome_assmbl_chaperone_2"/>
</dbReference>
<accession>A0A166DCC7</accession>
<dbReference type="InterPro" id="IPR004425">
    <property type="entry name" value="MJ0106-like"/>
</dbReference>
<dbReference type="InterPro" id="IPR038389">
    <property type="entry name" value="PSMG2_sf"/>
</dbReference>
<name>A0A166DCC7_9EURY</name>
<dbReference type="PANTHER" id="PTHR35610:SF3">
    <property type="entry name" value="PROTEASOME ASSEMBLY CHAPERONE FAMILY PROTEIN"/>
    <property type="match status" value="1"/>
</dbReference>
<reference evidence="1 2" key="1">
    <citation type="submission" date="2016-04" db="EMBL/GenBank/DDBJ databases">
        <title>Genome sequence of Methanobrevibacter cuticularis DSM 11139.</title>
        <authorList>
            <person name="Poehlein A."/>
            <person name="Seedorf H."/>
            <person name="Daniel R."/>
        </authorList>
    </citation>
    <scope>NUCLEOTIDE SEQUENCE [LARGE SCALE GENOMIC DNA]</scope>
    <source>
        <strain evidence="1 2">DSM 11139</strain>
    </source>
</reference>
<dbReference type="PANTHER" id="PTHR35610">
    <property type="entry name" value="3-ISOPROPYLMALATE DEHYDRATASE-RELATED"/>
    <property type="match status" value="1"/>
</dbReference>
<dbReference type="PATRIC" id="fig|47311.3.peg.1661"/>
<dbReference type="EMBL" id="LWMW01000118">
    <property type="protein sequence ID" value="KZX15439.1"/>
    <property type="molecule type" value="Genomic_DNA"/>
</dbReference>
<keyword evidence="2" id="KW-1185">Reference proteome</keyword>
<comment type="caution">
    <text evidence="1">The sequence shown here is derived from an EMBL/GenBank/DDBJ whole genome shotgun (WGS) entry which is preliminary data.</text>
</comment>
<dbReference type="NCBIfam" id="TIGR00161">
    <property type="entry name" value="proteasome assembly chaperone family protein"/>
    <property type="match status" value="1"/>
</dbReference>
<proteinExistence type="predicted"/>